<dbReference type="KEGG" id="mfc:BRM9_1611"/>
<keyword evidence="7" id="KW-1185">Reference proteome</keyword>
<sequence length="96" mass="10013">MSPKKSGTLFIVLMIALVAYGTASAANALNIGTDIGVGLIPSNFNLNGDQKISEIGDSNFTPVYIVKHVQLNTTNATNATNNTTSNTTPTNTTTKP</sequence>
<name>A0A089ZIF8_METFO</name>
<feature type="region of interest" description="Disordered" evidence="1">
    <location>
        <begin position="75"/>
        <end position="96"/>
    </location>
</feature>
<proteinExistence type="predicted"/>
<evidence type="ECO:0000313" key="3">
    <source>
        <dbReference type="EMBL" id="CEA14664.1"/>
    </source>
</evidence>
<dbReference type="EMBL" id="CP006933">
    <property type="protein sequence ID" value="AIS32423.1"/>
    <property type="molecule type" value="Genomic_DNA"/>
</dbReference>
<evidence type="ECO:0000313" key="2">
    <source>
        <dbReference type="EMBL" id="AIS32423.1"/>
    </source>
</evidence>
<evidence type="ECO:0000313" key="5">
    <source>
        <dbReference type="EMBL" id="MBF4474143.1"/>
    </source>
</evidence>
<dbReference type="EMBL" id="LN515531">
    <property type="protein sequence ID" value="CEA14664.1"/>
    <property type="molecule type" value="Genomic_DNA"/>
</dbReference>
<accession>A0A089ZIF8</accession>
<dbReference type="PATRIC" id="fig|2162.10.peg.726"/>
<dbReference type="Proteomes" id="UP000606900">
    <property type="component" value="Unassembled WGS sequence"/>
</dbReference>
<dbReference type="GeneID" id="26738954"/>
<reference evidence="2" key="1">
    <citation type="submission" date="2013-12" db="EMBL/GenBank/DDBJ databases">
        <title>The complete genome sequence of Methanobacterium sp. BRM9.</title>
        <authorList>
            <consortium name="Pastoral Greenhouse Gas Research Consortium"/>
            <person name="Kelly W.J."/>
            <person name="Leahy S.C."/>
            <person name="Perry R."/>
            <person name="Li D."/>
            <person name="Altermann E."/>
            <person name="Lambie S.C."/>
            <person name="Attwood G.T."/>
        </authorList>
    </citation>
    <scope>NUCLEOTIDE SEQUENCE [LARGE SCALE GENOMIC DNA]</scope>
    <source>
        <strain evidence="2">BRM9</strain>
    </source>
</reference>
<dbReference type="Proteomes" id="UP000062768">
    <property type="component" value="Chromosome I"/>
</dbReference>
<reference evidence="5" key="3">
    <citation type="submission" date="2020-10" db="EMBL/GenBank/DDBJ databases">
        <title>Dehalococcoides mccartyi of a TCE/Cr reducing biochatode.</title>
        <authorList>
            <person name="Matturro B."/>
        </authorList>
    </citation>
    <scope>NUCLEOTIDE SEQUENCE</scope>
    <source>
        <strain evidence="5">Bin2</strain>
    </source>
</reference>
<evidence type="ECO:0000313" key="4">
    <source>
        <dbReference type="EMBL" id="CEL24341.1"/>
    </source>
</evidence>
<dbReference type="OrthoDB" id="71028at2157"/>
<evidence type="ECO:0000313" key="7">
    <source>
        <dbReference type="Proteomes" id="UP000062768"/>
    </source>
</evidence>
<dbReference type="KEGG" id="mfi:DSM1535_2306"/>
<dbReference type="AlphaFoldDB" id="A0A089ZIF8"/>
<dbReference type="Proteomes" id="UP000029661">
    <property type="component" value="Chromosome"/>
</dbReference>
<gene>
    <name evidence="2" type="ORF">BRM9_1611</name>
    <name evidence="3" type="ORF">DSM1535_2306</name>
    <name evidence="5" type="ORF">ISP06_01545</name>
    <name evidence="4" type="ORF">MB9_0697</name>
</gene>
<evidence type="ECO:0000256" key="1">
    <source>
        <dbReference type="SAM" id="MobiDB-lite"/>
    </source>
</evidence>
<organism evidence="2 6">
    <name type="scientific">Methanobacterium formicicum</name>
    <dbReference type="NCBI Taxonomy" id="2162"/>
    <lineage>
        <taxon>Archaea</taxon>
        <taxon>Methanobacteriati</taxon>
        <taxon>Methanobacteriota</taxon>
        <taxon>Methanomada group</taxon>
        <taxon>Methanobacteria</taxon>
        <taxon>Methanobacteriales</taxon>
        <taxon>Methanobacteriaceae</taxon>
        <taxon>Methanobacterium</taxon>
    </lineage>
</organism>
<reference evidence="4" key="2">
    <citation type="submission" date="2014-09" db="EMBL/GenBank/DDBJ databases">
        <authorList>
            <person name="Bishop-Lilly K.A."/>
            <person name="Broomall S.M."/>
            <person name="Chain P.S."/>
            <person name="Chertkov O."/>
            <person name="Coyne S.R."/>
            <person name="Daligault H.E."/>
            <person name="Davenport K.W."/>
            <person name="Erkkila T."/>
            <person name="Frey K.G."/>
            <person name="Gibbons H.S."/>
            <person name="Gu W."/>
            <person name="Jaissle J."/>
            <person name="Johnson S.L."/>
            <person name="Koroleva G.I."/>
            <person name="Ladner J.T."/>
            <person name="Lo C.-C."/>
            <person name="Minogue T.D."/>
            <person name="Munk C."/>
            <person name="Palacios G.F."/>
            <person name="Redden C.L."/>
            <person name="Rosenzweig C.N."/>
            <person name="Scholz M.B."/>
            <person name="Teshima H."/>
            <person name="Xu Y."/>
        </authorList>
    </citation>
    <scope>NUCLEOTIDE SEQUENCE</scope>
    <source>
        <strain evidence="4">Mb9</strain>
    </source>
</reference>
<dbReference type="EMBL" id="JADIIL010000007">
    <property type="protein sequence ID" value="MBF4474143.1"/>
    <property type="molecule type" value="Genomic_DNA"/>
</dbReference>
<protein>
    <submittedName>
        <fullName evidence="3">Putative secreted protein</fullName>
    </submittedName>
</protein>
<evidence type="ECO:0000313" key="6">
    <source>
        <dbReference type="Proteomes" id="UP000029661"/>
    </source>
</evidence>
<dbReference type="RefSeq" id="WP_048073630.1">
    <property type="nucleotide sequence ID" value="NZ_CALCVY010000053.1"/>
</dbReference>
<dbReference type="EMBL" id="LN734822">
    <property type="protein sequence ID" value="CEL24341.1"/>
    <property type="molecule type" value="Genomic_DNA"/>
</dbReference>
<dbReference type="STRING" id="2162.BRM9_1611"/>